<evidence type="ECO:0000256" key="4">
    <source>
        <dbReference type="ARBA" id="ARBA00010912"/>
    </source>
</evidence>
<dbReference type="PROSITE" id="PS51144">
    <property type="entry name" value="ALPHA_CA_2"/>
    <property type="match status" value="1"/>
</dbReference>
<feature type="region of interest" description="Disordered" evidence="14">
    <location>
        <begin position="135"/>
        <end position="157"/>
    </location>
</feature>
<dbReference type="InterPro" id="IPR011068">
    <property type="entry name" value="NuclTrfase_I-like_C"/>
</dbReference>
<gene>
    <name evidence="16" type="ORF">PPERSA_04419</name>
</gene>
<dbReference type="GO" id="GO:0005634">
    <property type="term" value="C:nucleus"/>
    <property type="evidence" value="ECO:0007669"/>
    <property type="project" value="UniProtKB-SubCell"/>
</dbReference>
<comment type="cofactor">
    <cofactor evidence="2">
        <name>Mg(2+)</name>
        <dbReference type="ChEBI" id="CHEBI:18420"/>
    </cofactor>
</comment>
<feature type="coiled-coil region" evidence="13">
    <location>
        <begin position="49"/>
        <end position="76"/>
    </location>
</feature>
<feature type="domain" description="Alpha-carbonic anhydrase" evidence="15">
    <location>
        <begin position="794"/>
        <end position="1036"/>
    </location>
</feature>
<dbReference type="EMBL" id="LDAU01000114">
    <property type="protein sequence ID" value="KRX04604.1"/>
    <property type="molecule type" value="Genomic_DNA"/>
</dbReference>
<reference evidence="16 17" key="1">
    <citation type="journal article" date="2015" name="Sci. Rep.">
        <title>Genome of the facultative scuticociliatosis pathogen Pseudocohnilembus persalinus provides insight into its virulence through horizontal gene transfer.</title>
        <authorList>
            <person name="Xiong J."/>
            <person name="Wang G."/>
            <person name="Cheng J."/>
            <person name="Tian M."/>
            <person name="Pan X."/>
            <person name="Warren A."/>
            <person name="Jiang C."/>
            <person name="Yuan D."/>
            <person name="Miao W."/>
        </authorList>
    </citation>
    <scope>NUCLEOTIDE SEQUENCE [LARGE SCALE GENOMIC DNA]</scope>
    <source>
        <strain evidence="16">36N120E</strain>
    </source>
</reference>
<evidence type="ECO:0000256" key="7">
    <source>
        <dbReference type="ARBA" id="ARBA00022679"/>
    </source>
</evidence>
<dbReference type="InterPro" id="IPR043519">
    <property type="entry name" value="NT_sf"/>
</dbReference>
<feature type="coiled-coil region" evidence="13">
    <location>
        <begin position="2342"/>
        <end position="2369"/>
    </location>
</feature>
<protein>
    <recommendedName>
        <fullName evidence="5">polynucleotide adenylyltransferase</fullName>
        <ecNumber evidence="5">2.7.7.19</ecNumber>
    </recommendedName>
</protein>
<organism evidence="16 17">
    <name type="scientific">Pseudocohnilembus persalinus</name>
    <name type="common">Ciliate</name>
    <dbReference type="NCBI Taxonomy" id="266149"/>
    <lineage>
        <taxon>Eukaryota</taxon>
        <taxon>Sar</taxon>
        <taxon>Alveolata</taxon>
        <taxon>Ciliophora</taxon>
        <taxon>Intramacronucleata</taxon>
        <taxon>Oligohymenophorea</taxon>
        <taxon>Scuticociliatia</taxon>
        <taxon>Philasterida</taxon>
        <taxon>Pseudocohnilembidae</taxon>
        <taxon>Pseudocohnilembus</taxon>
    </lineage>
</organism>
<evidence type="ECO:0000313" key="16">
    <source>
        <dbReference type="EMBL" id="KRX04604.1"/>
    </source>
</evidence>
<keyword evidence="8" id="KW-0479">Metal-binding</keyword>
<dbReference type="InterPro" id="IPR007012">
    <property type="entry name" value="PolA_pol_cen_dom"/>
</dbReference>
<dbReference type="SUPFAM" id="SSF55003">
    <property type="entry name" value="PAP/Archaeal CCA-adding enzyme, C-terminal domain"/>
    <property type="match status" value="1"/>
</dbReference>
<evidence type="ECO:0000256" key="3">
    <source>
        <dbReference type="ARBA" id="ARBA00004123"/>
    </source>
</evidence>
<keyword evidence="10" id="KW-0067">ATP-binding</keyword>
<dbReference type="SMART" id="SM01057">
    <property type="entry name" value="Carb_anhydrase"/>
    <property type="match status" value="1"/>
</dbReference>
<dbReference type="Gene3D" id="3.30.460.10">
    <property type="entry name" value="Beta Polymerase, domain 2"/>
    <property type="match status" value="1"/>
</dbReference>
<dbReference type="GO" id="GO:1990817">
    <property type="term" value="F:poly(A) RNA polymerase activity"/>
    <property type="evidence" value="ECO:0007669"/>
    <property type="project" value="UniProtKB-EC"/>
</dbReference>
<feature type="region of interest" description="Disordered" evidence="14">
    <location>
        <begin position="1"/>
        <end position="23"/>
    </location>
</feature>
<dbReference type="GO" id="GO:0031123">
    <property type="term" value="P:RNA 3'-end processing"/>
    <property type="evidence" value="ECO:0007669"/>
    <property type="project" value="InterPro"/>
</dbReference>
<dbReference type="SUPFAM" id="SSF51069">
    <property type="entry name" value="Carbonic anhydrase"/>
    <property type="match status" value="1"/>
</dbReference>
<dbReference type="PANTHER" id="PTHR10682">
    <property type="entry name" value="POLY A POLYMERASE"/>
    <property type="match status" value="1"/>
</dbReference>
<keyword evidence="12" id="KW-0539">Nucleus</keyword>
<keyword evidence="13" id="KW-0175">Coiled coil</keyword>
<sequence length="2410" mass="283116">MIDNFTSTLNSENKENKNKPFSQLVPKLGFKKNKSKGVPRNKDLGIKQLLEFQQQQQILEKKLEQLDDENQKEEIQNSIKQHIKSQKNRIHSQKLRLQQKILNSSSQNQEPSQFANTVLSSNFNSKKQTLNENIDKNEHNSNSRKAYTGYSKTRKKSLNFDNRNKTLHLKNFESFQSYNQNFQKNIQKQNIFISESVSPKAEFDLKYNISPKNKQSLKVLSNCNNDNPISNNTAVTSANSKNIHKKIQSNQQLIKKQQEVNQNQNQKMQISPKSKFSKLIKEFQANQFSDNHTQNLEKQSPIQKQSQNQLKHQNSICSDGNKLDFEYIMQNINQEDVFSSKQLRQEKQLEEKIEENNQQLKNGAFKKYYSISDNKDSINSNKNNDKKQIKQEVQNQTSPSGFNLNKIIQKENFNPLYNQSLVKSQVIKQQQISQKHNQSQTYKEQPQQYWNYFKQPKYQLNKNQGVYVRTRKSHTIQNSPQIVKNEPVLVKQLQFVTYQKKPDEYQEWYNNQKQLAERYENHLKGMGNQMQGQEQNEEYLFWSKITQLDQYNLQKQIQEQKEKEKILNRQLSDEKLENYINFKNKDQNRNLNFQKNQYKQNQQKDKKNQNEYQKNKIEKIYSTQNPFQLRTLQDVENNFRFIQNKEKFYKNKKNKEEKQADSFEIKINSDQLKNQFGLNSISNSNQNLDIDQQQIQKQNEKQPVLDFLEQVNKTFNIDKNNKVKKQFKNQENIDVNFNNTYQSFNQKQKIDKSVHTSQKSVPRKRATSNWVTYRDSEKSFLQKNINDSIIPIFIDTSNRHIVNQNDWSGNCQTGNEQSPIEIEDDVSVCSDSAQLYFIPTDEDISTSSILDNQIQISGAFSSAYASDIDGIVAGYTAYQINIKSPSEHIIDGKQYDVEVQIMHKVMSDFSATAQRKKAGVSILFNKGSVEQTFFDYIKLSNFPSDQYDLNLFEALKTAEFNSTSEYYTYKGSLTQPDCTEEVNWYIYTDPLSITKIQDHQKDKNEQNQFYCDSNQQQKEKNQNSQQQNDTNITLERQKIYNKISHNEQGNKKEHIINNDQIDQFQDNFQIDTSLCTDFQYQKNYLQHYKNSQQNEKLNQLEIDQKKNGQIEQVFPIQLNKRNQRNSTFQDVLQVVQYKEEFQNDYINQTEVKDKQKNNINTKINKSQSSQLETSKFQQNVQRKENQQQKQNNLNINNAQLEVQKENIIQKQSMIEYYQQNTIANKFTQSQPPRMPKNQNSILFANQINTINQKQDQNQEKNQKQIQEKKYEQKQKQEINTKQQQISYDNLKQQYQLYSVETNIFDEIYDEFVPEDHQQRIYGLKIQSESGNQLACIHIEHNQTLQHNQSHIIIYSHGNSSDLGLMLPQYSLLSSQLKVNIFAYDYSGYGLSGGDANDINSLMDIKSVYNFVIEKMGYQWNQIILYGQSIGSGPTVFLASRREFPVGGIVIHSGFSSGLRITTNNINKTHQKDLFPNIDLIPYVKCPVFIIHGTEDKLVPIQQAKDLYEKCTYKYKPYFAQGANHNNIEYALKFKGNYMMKMRQFLVHIYKLQKKYQQARLLKKVKAIIWSEEFEHFYANLHPLPLKSTFNSSQFTSGFKEFSEQKSKIETNNNTVIKSLQFNLSQELTQNQNHLNTELDQTYKRNSQLSIQNLKDNYKNRKMKINNHKSDYMDQEKLDNDIQENQNKSVLQINQQTRGQLKAQEENQNIKDLLSTAMKQQIINSDKKDSCLQVNQQQNSSNLKSSDTKKEFEDEYNKNSNSIQKLRQKRYSCTKMLSFDIDNNFFNQSQKQLQLQQQQQQIGDKTQEQSDELNTRIQLIIDYQQSLKNQGLELHKIYGYDDEETFLNLLRTPNSVITHDRGSPEDYERSAQLEKWVTNEFITPQQQQHKANVLKKIEKIIEQWSDEVIRAETRVERKLESQYRCKLLTFGSYLLGVASVDGDIDTVIIAPSIFKRAEHFEQLLYEKLLQNPNITQCKLIKSSRSPIITFFYEDQNIDLSLSILNQSIVPSNIQDEIPEQLIKALSDQKDKISIIGRRNNQLCLKVVGNSLPVYLIALKALKIWYKAKYLYPNRLGYLGGIDIAILAAKICQLFPNYPLTKILEEFFRIYSQWNWSIPIKIIEEIQDPDQKQNDNISNAFMTISAPAHDYQNTSKASQNSRQVIVDTFKKTSDQIQQEIKPNKKNWIEIFNKYEFFNDYQMYVQIDFLCFENSIEILDKMEVKLIRLFNDLGKVQGFYLHPFPYPFTKVLEMTQKQCLPGLKIAKSYFIGIKKLPTSTKKELKLESIVSEFLRFMTGHNHFEDEYYNKKIIDVHVYQVTLNEINDIYFPDKIVPPTLKGKVLLESQLKELQKAEKLKQTKLQAIDQASKQSGLIQNGKRKLSIVDTIQSTARKQVKQNINIQDMDAGEEFL</sequence>
<keyword evidence="6" id="KW-0507">mRNA processing</keyword>
<feature type="compositionally biased region" description="Polar residues" evidence="14">
    <location>
        <begin position="1"/>
        <end position="11"/>
    </location>
</feature>
<dbReference type="Proteomes" id="UP000054937">
    <property type="component" value="Unassembled WGS sequence"/>
</dbReference>
<dbReference type="EC" id="2.7.7.19" evidence="5"/>
<evidence type="ECO:0000256" key="13">
    <source>
        <dbReference type="SAM" id="Coils"/>
    </source>
</evidence>
<evidence type="ECO:0000256" key="14">
    <source>
        <dbReference type="SAM" id="MobiDB-lite"/>
    </source>
</evidence>
<feature type="coiled-coil region" evidence="13">
    <location>
        <begin position="516"/>
        <end position="604"/>
    </location>
</feature>
<dbReference type="InterPro" id="IPR029058">
    <property type="entry name" value="AB_hydrolase_fold"/>
</dbReference>
<dbReference type="Gene3D" id="3.40.50.1820">
    <property type="entry name" value="alpha/beta hydrolase"/>
    <property type="match status" value="1"/>
</dbReference>
<comment type="subcellular location">
    <subcellularLocation>
        <location evidence="3">Nucleus</location>
    </subcellularLocation>
</comment>
<dbReference type="Pfam" id="PF04928">
    <property type="entry name" value="PAP_central"/>
    <property type="match status" value="1"/>
</dbReference>
<dbReference type="SUPFAM" id="SSF81301">
    <property type="entry name" value="Nucleotidyltransferase"/>
    <property type="match status" value="1"/>
</dbReference>
<comment type="cofactor">
    <cofactor evidence="1">
        <name>Mn(2+)</name>
        <dbReference type="ChEBI" id="CHEBI:29035"/>
    </cofactor>
</comment>
<evidence type="ECO:0000256" key="11">
    <source>
        <dbReference type="ARBA" id="ARBA00022842"/>
    </source>
</evidence>
<feature type="compositionally biased region" description="Basic and acidic residues" evidence="14">
    <location>
        <begin position="1745"/>
        <end position="1756"/>
    </location>
</feature>
<dbReference type="InterPro" id="IPR048840">
    <property type="entry name" value="PolA_pol_NTPase"/>
</dbReference>
<dbReference type="OrthoDB" id="446723at2759"/>
<dbReference type="CDD" id="cd05402">
    <property type="entry name" value="NT_PAP_TUTase"/>
    <property type="match status" value="1"/>
</dbReference>
<evidence type="ECO:0000256" key="6">
    <source>
        <dbReference type="ARBA" id="ARBA00022664"/>
    </source>
</evidence>
<dbReference type="Pfam" id="PF20750">
    <property type="entry name" value="PAP_NTPase"/>
    <property type="match status" value="1"/>
</dbReference>
<dbReference type="InterPro" id="IPR036398">
    <property type="entry name" value="CA_dom_sf"/>
</dbReference>
<feature type="region of interest" description="Disordered" evidence="14">
    <location>
        <begin position="293"/>
        <end position="315"/>
    </location>
</feature>
<evidence type="ECO:0000256" key="2">
    <source>
        <dbReference type="ARBA" id="ARBA00001946"/>
    </source>
</evidence>
<feature type="coiled-coil region" evidence="13">
    <location>
        <begin position="1183"/>
        <end position="1210"/>
    </location>
</feature>
<dbReference type="GO" id="GO:0046872">
    <property type="term" value="F:metal ion binding"/>
    <property type="evidence" value="ECO:0007669"/>
    <property type="project" value="UniProtKB-KW"/>
</dbReference>
<dbReference type="Gene3D" id="3.10.200.10">
    <property type="entry name" value="Alpha carbonic anhydrase"/>
    <property type="match status" value="1"/>
</dbReference>
<keyword evidence="11" id="KW-0460">Magnesium</keyword>
<dbReference type="SUPFAM" id="SSF53474">
    <property type="entry name" value="alpha/beta-Hydrolases"/>
    <property type="match status" value="1"/>
</dbReference>
<dbReference type="Gene3D" id="1.10.1410.10">
    <property type="match status" value="1"/>
</dbReference>
<name>A0A0V0QQW8_PSEPJ</name>
<feature type="compositionally biased region" description="Basic and acidic residues" evidence="14">
    <location>
        <begin position="1256"/>
        <end position="1270"/>
    </location>
</feature>
<feature type="region of interest" description="Disordered" evidence="14">
    <location>
        <begin position="1727"/>
        <end position="1762"/>
    </location>
</feature>
<dbReference type="InterPro" id="IPR001148">
    <property type="entry name" value="CA_dom"/>
</dbReference>
<evidence type="ECO:0000256" key="1">
    <source>
        <dbReference type="ARBA" id="ARBA00001936"/>
    </source>
</evidence>
<evidence type="ECO:0000313" key="17">
    <source>
        <dbReference type="Proteomes" id="UP000054937"/>
    </source>
</evidence>
<dbReference type="InParanoid" id="A0A0V0QQW8"/>
<proteinExistence type="inferred from homology"/>
<dbReference type="GO" id="GO:0005524">
    <property type="term" value="F:ATP binding"/>
    <property type="evidence" value="ECO:0007669"/>
    <property type="project" value="UniProtKB-KW"/>
</dbReference>
<evidence type="ECO:0000256" key="10">
    <source>
        <dbReference type="ARBA" id="ARBA00022840"/>
    </source>
</evidence>
<dbReference type="GO" id="GO:0003723">
    <property type="term" value="F:RNA binding"/>
    <property type="evidence" value="ECO:0007669"/>
    <property type="project" value="InterPro"/>
</dbReference>
<evidence type="ECO:0000259" key="15">
    <source>
        <dbReference type="PROSITE" id="PS51144"/>
    </source>
</evidence>
<keyword evidence="7 16" id="KW-0808">Transferase</keyword>
<evidence type="ECO:0000256" key="5">
    <source>
        <dbReference type="ARBA" id="ARBA00012388"/>
    </source>
</evidence>
<evidence type="ECO:0000256" key="9">
    <source>
        <dbReference type="ARBA" id="ARBA00022741"/>
    </source>
</evidence>
<keyword evidence="9" id="KW-0547">Nucleotide-binding</keyword>
<accession>A0A0V0QQW8</accession>
<evidence type="ECO:0000256" key="12">
    <source>
        <dbReference type="ARBA" id="ARBA00023242"/>
    </source>
</evidence>
<keyword evidence="17" id="KW-1185">Reference proteome</keyword>
<dbReference type="PANTHER" id="PTHR10682:SF10">
    <property type="entry name" value="POLYNUCLEOTIDE ADENYLYLTRANSFERASE"/>
    <property type="match status" value="1"/>
</dbReference>
<evidence type="ECO:0000256" key="8">
    <source>
        <dbReference type="ARBA" id="ARBA00022723"/>
    </source>
</evidence>
<comment type="caution">
    <text evidence="16">The sequence shown here is derived from an EMBL/GenBank/DDBJ whole genome shotgun (WGS) entry which is preliminary data.</text>
</comment>
<dbReference type="GO" id="GO:0006397">
    <property type="term" value="P:mRNA processing"/>
    <property type="evidence" value="ECO:0007669"/>
    <property type="project" value="UniProtKB-KW"/>
</dbReference>
<feature type="region of interest" description="Disordered" evidence="14">
    <location>
        <begin position="1251"/>
        <end position="1270"/>
    </location>
</feature>
<feature type="compositionally biased region" description="Low complexity" evidence="14">
    <location>
        <begin position="1732"/>
        <end position="1744"/>
    </location>
</feature>
<dbReference type="SUPFAM" id="SSF81631">
    <property type="entry name" value="PAP/OAS1 substrate-binding domain"/>
    <property type="match status" value="1"/>
</dbReference>
<comment type="similarity">
    <text evidence="4">Belongs to the poly(A) polymerase family.</text>
</comment>